<dbReference type="Gene3D" id="3.40.50.300">
    <property type="entry name" value="P-loop containing nucleotide triphosphate hydrolases"/>
    <property type="match status" value="1"/>
</dbReference>
<keyword evidence="4" id="KW-1185">Reference proteome</keyword>
<reference evidence="3 4" key="1">
    <citation type="submission" date="2019-01" db="EMBL/GenBank/DDBJ databases">
        <title>Genome sequencing of strain FW10M-9.</title>
        <authorList>
            <person name="Heo J."/>
            <person name="Kim S.-J."/>
            <person name="Kim J.-S."/>
            <person name="Hong S.-B."/>
            <person name="Kwon S.-W."/>
        </authorList>
    </citation>
    <scope>NUCLEOTIDE SEQUENCE [LARGE SCALE GENOMIC DNA]</scope>
    <source>
        <strain evidence="3 4">FW10M-9</strain>
    </source>
</reference>
<dbReference type="InterPro" id="IPR050921">
    <property type="entry name" value="T4SS_GSP_E_ATPase"/>
</dbReference>
<gene>
    <name evidence="3" type="ORF">ET471_07060</name>
</gene>
<dbReference type="Gene3D" id="3.30.450.380">
    <property type="match status" value="1"/>
</dbReference>
<dbReference type="Proteomes" id="UP000292118">
    <property type="component" value="Chromosome"/>
</dbReference>
<comment type="similarity">
    <text evidence="1">Belongs to the GSP E family.</text>
</comment>
<dbReference type="PANTHER" id="PTHR30486">
    <property type="entry name" value="TWITCHING MOTILITY PROTEIN PILT"/>
    <property type="match status" value="1"/>
</dbReference>
<evidence type="ECO:0000259" key="2">
    <source>
        <dbReference type="Pfam" id="PF00437"/>
    </source>
</evidence>
<evidence type="ECO:0000313" key="4">
    <source>
        <dbReference type="Proteomes" id="UP000292118"/>
    </source>
</evidence>
<dbReference type="RefSeq" id="WP_129187228.1">
    <property type="nucleotide sequence ID" value="NZ_CP035493.1"/>
</dbReference>
<dbReference type="InterPro" id="IPR027417">
    <property type="entry name" value="P-loop_NTPase"/>
</dbReference>
<dbReference type="OrthoDB" id="9810761at2"/>
<dbReference type="InterPro" id="IPR022399">
    <property type="entry name" value="TadA-like_ATPase"/>
</dbReference>
<sequence length="400" mass="40689">MTGLDAGLLADVRGRLADREIDDAAVGAALTASGRVLGSAALRELTRAARAELAGAGPLQPLLELPDVTDVVVNGPREVWVDRGRGLERTDVDLGTPGATRALAVRLAALAGQRLDDAAPVCDGRLPDGTRLHAVVEPLVPAGAAISLRVLRQSGLGLADLAAGGSLAPGWDALLRGLVAGRANVLISGGTGTGKTTLLAALLGLVPPDERVVTVEEARELAPAHPHVVPLVTRRANVEGAGAVGLTELVRAALRMRPDRIVVGECRGAEVREVLLALNTGHDGGLATLHANAVEHVPARLEALAALAGMSRDAVAAQAVAAVDVVLHVRRAGGRRFVEAVGVVGRGAVVAGRGAVERGGLAARDGGGFAVREVARWDGSGAATVTDPDGWDGLLARWVA</sequence>
<dbReference type="GO" id="GO:0016887">
    <property type="term" value="F:ATP hydrolysis activity"/>
    <property type="evidence" value="ECO:0007669"/>
    <property type="project" value="InterPro"/>
</dbReference>
<dbReference type="SUPFAM" id="SSF52540">
    <property type="entry name" value="P-loop containing nucleoside triphosphate hydrolases"/>
    <property type="match status" value="1"/>
</dbReference>
<organism evidence="3 4">
    <name type="scientific">Xylanimonas protaetiae</name>
    <dbReference type="NCBI Taxonomy" id="2509457"/>
    <lineage>
        <taxon>Bacteria</taxon>
        <taxon>Bacillati</taxon>
        <taxon>Actinomycetota</taxon>
        <taxon>Actinomycetes</taxon>
        <taxon>Micrococcales</taxon>
        <taxon>Promicromonosporaceae</taxon>
        <taxon>Xylanimonas</taxon>
    </lineage>
</organism>
<dbReference type="AlphaFoldDB" id="A0A4P6FGU1"/>
<proteinExistence type="inferred from homology"/>
<evidence type="ECO:0000256" key="1">
    <source>
        <dbReference type="ARBA" id="ARBA00006611"/>
    </source>
</evidence>
<feature type="domain" description="Bacterial type II secretion system protein E" evidence="2">
    <location>
        <begin position="54"/>
        <end position="315"/>
    </location>
</feature>
<dbReference type="InterPro" id="IPR001482">
    <property type="entry name" value="T2SS/T4SS_dom"/>
</dbReference>
<dbReference type="KEGG" id="xya:ET471_07060"/>
<dbReference type="PANTHER" id="PTHR30486:SF6">
    <property type="entry name" value="TYPE IV PILUS RETRACTATION ATPASE PILT"/>
    <property type="match status" value="1"/>
</dbReference>
<name>A0A4P6FGU1_9MICO</name>
<dbReference type="EMBL" id="CP035493">
    <property type="protein sequence ID" value="QAY69828.1"/>
    <property type="molecule type" value="Genomic_DNA"/>
</dbReference>
<evidence type="ECO:0000313" key="3">
    <source>
        <dbReference type="EMBL" id="QAY69828.1"/>
    </source>
</evidence>
<accession>A0A4P6FGU1</accession>
<dbReference type="Pfam" id="PF00437">
    <property type="entry name" value="T2SSE"/>
    <property type="match status" value="1"/>
</dbReference>
<dbReference type="NCBIfam" id="TIGR03819">
    <property type="entry name" value="heli_sec_ATPase"/>
    <property type="match status" value="1"/>
</dbReference>
<protein>
    <submittedName>
        <fullName evidence="3">TadA family conjugal transfer-associated ATPase</fullName>
    </submittedName>
</protein>